<feature type="region of interest" description="Disordered" evidence="13">
    <location>
        <begin position="198"/>
        <end position="226"/>
    </location>
</feature>
<dbReference type="FunFam" id="1.20.1280.290:FF:000004">
    <property type="entry name" value="Sugar transporter SWEET"/>
    <property type="match status" value="1"/>
</dbReference>
<evidence type="ECO:0000256" key="9">
    <source>
        <dbReference type="ARBA" id="ARBA00022737"/>
    </source>
</evidence>
<evidence type="ECO:0000256" key="4">
    <source>
        <dbReference type="ARBA" id="ARBA00021741"/>
    </source>
</evidence>
<dbReference type="AlphaFoldDB" id="A0A9W6XN72"/>
<evidence type="ECO:0000256" key="7">
    <source>
        <dbReference type="ARBA" id="ARBA00022597"/>
    </source>
</evidence>
<dbReference type="EMBL" id="BSXT01001386">
    <property type="protein sequence ID" value="GMF41890.1"/>
    <property type="molecule type" value="Genomic_DNA"/>
</dbReference>
<proteinExistence type="inferred from homology"/>
<dbReference type="GO" id="GO:0000139">
    <property type="term" value="C:Golgi membrane"/>
    <property type="evidence" value="ECO:0007669"/>
    <property type="project" value="UniProtKB-SubCell"/>
</dbReference>
<evidence type="ECO:0000256" key="10">
    <source>
        <dbReference type="ARBA" id="ARBA00022989"/>
    </source>
</evidence>
<evidence type="ECO:0000256" key="5">
    <source>
        <dbReference type="ARBA" id="ARBA00022448"/>
    </source>
</evidence>
<dbReference type="OrthoDB" id="409725at2759"/>
<gene>
    <name evidence="15" type="ORF">Pfra01_001345200</name>
</gene>
<comment type="similarity">
    <text evidence="3">Belongs to the SWEET sugar transporter family.</text>
</comment>
<feature type="transmembrane region" description="Helical" evidence="14">
    <location>
        <begin position="94"/>
        <end position="113"/>
    </location>
</feature>
<evidence type="ECO:0000313" key="16">
    <source>
        <dbReference type="Proteomes" id="UP001165121"/>
    </source>
</evidence>
<name>A0A9W6XN72_9STRA</name>
<organism evidence="15 16">
    <name type="scientific">Phytophthora fragariaefolia</name>
    <dbReference type="NCBI Taxonomy" id="1490495"/>
    <lineage>
        <taxon>Eukaryota</taxon>
        <taxon>Sar</taxon>
        <taxon>Stramenopiles</taxon>
        <taxon>Oomycota</taxon>
        <taxon>Peronosporomycetes</taxon>
        <taxon>Peronosporales</taxon>
        <taxon>Peronosporaceae</taxon>
        <taxon>Phytophthora</taxon>
    </lineage>
</organism>
<feature type="transmembrane region" description="Helical" evidence="14">
    <location>
        <begin position="125"/>
        <end position="144"/>
    </location>
</feature>
<feature type="transmembrane region" description="Helical" evidence="14">
    <location>
        <begin position="26"/>
        <end position="48"/>
    </location>
</feature>
<feature type="compositionally biased region" description="Low complexity" evidence="13">
    <location>
        <begin position="241"/>
        <end position="252"/>
    </location>
</feature>
<sequence>MPAMPLAVMIINNIVWTVYGYLIDSIFPLMATQLFGIVASIVFTAFYYRWAADRRPIHRLLAIGLACCTALTVYVVLGVTGFTNQNDEQVGKSLGYAGLVFNIWMYASPLGTIRHVIRTKSVASLPINISIMMFFNTVLWVSLSIVDDDMIILCINVIGIMLSVTQIAVYMHFRKNSSTIAQDEFADKQLSIIVSPKDEVPKSPVSGAPSKTPPPQAPSGGGGDVSPYRRVSPYLLRVQTPPTSAARPSQASPAPPVPSAPQQHRLQLIDGPIVKSTIGQRDTSGETFEDFTLNDATFQDIIHKLWVKFSPRVKGQAVKQDGAWTVGTPTDAAWTKVVQFKGNRLILDSSTTEQAWSRWVISTRGETVRRMIFEYGMAITKALERGVSESVHTPCVHRSLWCSGGELTVRCRRSTSRHLGSNFSGGYGRMANAGQPHHA</sequence>
<evidence type="ECO:0000256" key="13">
    <source>
        <dbReference type="SAM" id="MobiDB-lite"/>
    </source>
</evidence>
<feature type="region of interest" description="Disordered" evidence="13">
    <location>
        <begin position="240"/>
        <end position="263"/>
    </location>
</feature>
<evidence type="ECO:0000313" key="15">
    <source>
        <dbReference type="EMBL" id="GMF41890.1"/>
    </source>
</evidence>
<dbReference type="GO" id="GO:0005886">
    <property type="term" value="C:plasma membrane"/>
    <property type="evidence" value="ECO:0007669"/>
    <property type="project" value="UniProtKB-SubCell"/>
</dbReference>
<protein>
    <recommendedName>
        <fullName evidence="4">Sugar transporter SWEET1</fullName>
    </recommendedName>
</protein>
<dbReference type="PANTHER" id="PTHR10791">
    <property type="entry name" value="RAG1-ACTIVATING PROTEIN 1"/>
    <property type="match status" value="1"/>
</dbReference>
<keyword evidence="8 14" id="KW-0812">Transmembrane</keyword>
<keyword evidence="11" id="KW-0333">Golgi apparatus</keyword>
<keyword evidence="5" id="KW-0813">Transport</keyword>
<keyword evidence="7" id="KW-0762">Sugar transport</keyword>
<comment type="subcellular location">
    <subcellularLocation>
        <location evidence="1">Cell membrane</location>
        <topology evidence="1">Multi-pass membrane protein</topology>
    </subcellularLocation>
    <subcellularLocation>
        <location evidence="2">Golgi apparatus membrane</location>
        <topology evidence="2">Multi-pass membrane protein</topology>
    </subcellularLocation>
</comment>
<dbReference type="Pfam" id="PF03083">
    <property type="entry name" value="MtN3_slv"/>
    <property type="match status" value="1"/>
</dbReference>
<keyword evidence="6" id="KW-1003">Cell membrane</keyword>
<dbReference type="FunFam" id="1.20.1280.290:FF:000007">
    <property type="entry name" value="Bidirectional sugar transporter SWEET7"/>
    <property type="match status" value="1"/>
</dbReference>
<comment type="caution">
    <text evidence="15">The sequence shown here is derived from an EMBL/GenBank/DDBJ whole genome shotgun (WGS) entry which is preliminary data.</text>
</comment>
<feature type="transmembrane region" description="Helical" evidence="14">
    <location>
        <begin position="150"/>
        <end position="173"/>
    </location>
</feature>
<dbReference type="InterPro" id="IPR004316">
    <property type="entry name" value="SWEET_rpt"/>
</dbReference>
<evidence type="ECO:0000256" key="12">
    <source>
        <dbReference type="ARBA" id="ARBA00023136"/>
    </source>
</evidence>
<evidence type="ECO:0000256" key="11">
    <source>
        <dbReference type="ARBA" id="ARBA00023034"/>
    </source>
</evidence>
<dbReference type="PANTHER" id="PTHR10791:SF30">
    <property type="entry name" value="SUGAR TRANSPORTER SWEET1"/>
    <property type="match status" value="1"/>
</dbReference>
<dbReference type="Proteomes" id="UP001165121">
    <property type="component" value="Unassembled WGS sequence"/>
</dbReference>
<keyword evidence="9" id="KW-0677">Repeat</keyword>
<evidence type="ECO:0000256" key="1">
    <source>
        <dbReference type="ARBA" id="ARBA00004651"/>
    </source>
</evidence>
<keyword evidence="10 14" id="KW-1133">Transmembrane helix</keyword>
<keyword evidence="16" id="KW-1185">Reference proteome</keyword>
<accession>A0A9W6XN72</accession>
<dbReference type="InterPro" id="IPR047664">
    <property type="entry name" value="SWEET"/>
</dbReference>
<evidence type="ECO:0000256" key="2">
    <source>
        <dbReference type="ARBA" id="ARBA00004653"/>
    </source>
</evidence>
<reference evidence="15" key="1">
    <citation type="submission" date="2023-04" db="EMBL/GenBank/DDBJ databases">
        <title>Phytophthora fragariaefolia NBRC 109709.</title>
        <authorList>
            <person name="Ichikawa N."/>
            <person name="Sato H."/>
            <person name="Tonouchi N."/>
        </authorList>
    </citation>
    <scope>NUCLEOTIDE SEQUENCE</scope>
    <source>
        <strain evidence="15">NBRC 109709</strain>
    </source>
</reference>
<dbReference type="Gene3D" id="1.20.1280.290">
    <property type="match status" value="2"/>
</dbReference>
<evidence type="ECO:0000256" key="8">
    <source>
        <dbReference type="ARBA" id="ARBA00022692"/>
    </source>
</evidence>
<evidence type="ECO:0000256" key="6">
    <source>
        <dbReference type="ARBA" id="ARBA00022475"/>
    </source>
</evidence>
<feature type="transmembrane region" description="Helical" evidence="14">
    <location>
        <begin position="60"/>
        <end position="82"/>
    </location>
</feature>
<dbReference type="GO" id="GO:0051119">
    <property type="term" value="F:sugar transmembrane transporter activity"/>
    <property type="evidence" value="ECO:0007669"/>
    <property type="project" value="InterPro"/>
</dbReference>
<keyword evidence="12 14" id="KW-0472">Membrane</keyword>
<evidence type="ECO:0000256" key="14">
    <source>
        <dbReference type="SAM" id="Phobius"/>
    </source>
</evidence>
<evidence type="ECO:0000256" key="3">
    <source>
        <dbReference type="ARBA" id="ARBA00007809"/>
    </source>
</evidence>